<dbReference type="Proteomes" id="UP000298030">
    <property type="component" value="Unassembled WGS sequence"/>
</dbReference>
<proteinExistence type="predicted"/>
<protein>
    <submittedName>
        <fullName evidence="2">Uncharacterized protein</fullName>
    </submittedName>
</protein>
<feature type="region of interest" description="Disordered" evidence="1">
    <location>
        <begin position="260"/>
        <end position="327"/>
    </location>
</feature>
<feature type="region of interest" description="Disordered" evidence="1">
    <location>
        <begin position="206"/>
        <end position="246"/>
    </location>
</feature>
<feature type="region of interest" description="Disordered" evidence="1">
    <location>
        <begin position="391"/>
        <end position="423"/>
    </location>
</feature>
<feature type="region of interest" description="Disordered" evidence="1">
    <location>
        <begin position="1"/>
        <end position="75"/>
    </location>
</feature>
<accession>A0A4Y7SA38</accession>
<evidence type="ECO:0000313" key="3">
    <source>
        <dbReference type="Proteomes" id="UP000298030"/>
    </source>
</evidence>
<name>A0A4Y7SA38_COPMI</name>
<sequence>MLQVVEEDPKSPPNTPRTTKTVNWGSFASSASSAGNIGNPPANSCASSNNPQASCRQERPKKGSIKASEGSQGFQTFAGLRASTCSDSPPELKCPRSLQIHSGKDAERKIVQAPDPPRGLLCQFHNLLRQIPSAQLRPDEKPLKTRTPSPAKSRDILKGSGTSYRLLSERVNMFFPSPIKLSQDVLHAATHAPVGHSAMSTLVHCSPSKPLRGSSSRKQPCRGQGSGWRAQVWRSQNKIPESQEEDLSLPRVKLPMRRRNVAGPVVVKNPFKSHLSGQRDPSRGKEASSGTPPSWRLNQIKVPRHPSAPHAGTPSTKKKSPDVWGNADDEFFTSVRKGKERAYSLGPHITDTNSSEGVEEWAYEDDLGAGMDEDGDVGFDEEEDNMILAMSKSIQGPEVRISNNPPPEGTETKGDPQESEVTD</sequence>
<evidence type="ECO:0000256" key="1">
    <source>
        <dbReference type="SAM" id="MobiDB-lite"/>
    </source>
</evidence>
<comment type="caution">
    <text evidence="2">The sequence shown here is derived from an EMBL/GenBank/DDBJ whole genome shotgun (WGS) entry which is preliminary data.</text>
</comment>
<dbReference type="AlphaFoldDB" id="A0A4Y7SA38"/>
<gene>
    <name evidence="2" type="ORF">FA13DRAFT_1720440</name>
</gene>
<reference evidence="2 3" key="1">
    <citation type="journal article" date="2019" name="Nat. Ecol. Evol.">
        <title>Megaphylogeny resolves global patterns of mushroom evolution.</title>
        <authorList>
            <person name="Varga T."/>
            <person name="Krizsan K."/>
            <person name="Foldi C."/>
            <person name="Dima B."/>
            <person name="Sanchez-Garcia M."/>
            <person name="Sanchez-Ramirez S."/>
            <person name="Szollosi G.J."/>
            <person name="Szarkandi J.G."/>
            <person name="Papp V."/>
            <person name="Albert L."/>
            <person name="Andreopoulos W."/>
            <person name="Angelini C."/>
            <person name="Antonin V."/>
            <person name="Barry K.W."/>
            <person name="Bougher N.L."/>
            <person name="Buchanan P."/>
            <person name="Buyck B."/>
            <person name="Bense V."/>
            <person name="Catcheside P."/>
            <person name="Chovatia M."/>
            <person name="Cooper J."/>
            <person name="Damon W."/>
            <person name="Desjardin D."/>
            <person name="Finy P."/>
            <person name="Geml J."/>
            <person name="Haridas S."/>
            <person name="Hughes K."/>
            <person name="Justo A."/>
            <person name="Karasinski D."/>
            <person name="Kautmanova I."/>
            <person name="Kiss B."/>
            <person name="Kocsube S."/>
            <person name="Kotiranta H."/>
            <person name="LaButti K.M."/>
            <person name="Lechner B.E."/>
            <person name="Liimatainen K."/>
            <person name="Lipzen A."/>
            <person name="Lukacs Z."/>
            <person name="Mihaltcheva S."/>
            <person name="Morgado L.N."/>
            <person name="Niskanen T."/>
            <person name="Noordeloos M.E."/>
            <person name="Ohm R.A."/>
            <person name="Ortiz-Santana B."/>
            <person name="Ovrebo C."/>
            <person name="Racz N."/>
            <person name="Riley R."/>
            <person name="Savchenko A."/>
            <person name="Shiryaev A."/>
            <person name="Soop K."/>
            <person name="Spirin V."/>
            <person name="Szebenyi C."/>
            <person name="Tomsovsky M."/>
            <person name="Tulloss R.E."/>
            <person name="Uehling J."/>
            <person name="Grigoriev I.V."/>
            <person name="Vagvolgyi C."/>
            <person name="Papp T."/>
            <person name="Martin F.M."/>
            <person name="Miettinen O."/>
            <person name="Hibbett D.S."/>
            <person name="Nagy L.G."/>
        </authorList>
    </citation>
    <scope>NUCLEOTIDE SEQUENCE [LARGE SCALE GENOMIC DNA]</scope>
    <source>
        <strain evidence="2 3">FP101781</strain>
    </source>
</reference>
<evidence type="ECO:0000313" key="2">
    <source>
        <dbReference type="EMBL" id="TEB18056.1"/>
    </source>
</evidence>
<keyword evidence="3" id="KW-1185">Reference proteome</keyword>
<dbReference type="EMBL" id="QPFP01000292">
    <property type="protein sequence ID" value="TEB18056.1"/>
    <property type="molecule type" value="Genomic_DNA"/>
</dbReference>
<feature type="region of interest" description="Disordered" evidence="1">
    <location>
        <begin position="133"/>
        <end position="158"/>
    </location>
</feature>
<organism evidence="2 3">
    <name type="scientific">Coprinellus micaceus</name>
    <name type="common">Glistening ink-cap mushroom</name>
    <name type="synonym">Coprinus micaceus</name>
    <dbReference type="NCBI Taxonomy" id="71717"/>
    <lineage>
        <taxon>Eukaryota</taxon>
        <taxon>Fungi</taxon>
        <taxon>Dikarya</taxon>
        <taxon>Basidiomycota</taxon>
        <taxon>Agaricomycotina</taxon>
        <taxon>Agaricomycetes</taxon>
        <taxon>Agaricomycetidae</taxon>
        <taxon>Agaricales</taxon>
        <taxon>Agaricineae</taxon>
        <taxon>Psathyrellaceae</taxon>
        <taxon>Coprinellus</taxon>
    </lineage>
</organism>
<feature type="compositionally biased region" description="Low complexity" evidence="1">
    <location>
        <begin position="26"/>
        <end position="55"/>
    </location>
</feature>